<name>A0ACB9LQZ9_BAUVA</name>
<keyword evidence="2" id="KW-1185">Reference proteome</keyword>
<evidence type="ECO:0000313" key="1">
    <source>
        <dbReference type="EMBL" id="KAI4313407.1"/>
    </source>
</evidence>
<organism evidence="1 2">
    <name type="scientific">Bauhinia variegata</name>
    <name type="common">Purple orchid tree</name>
    <name type="synonym">Phanera variegata</name>
    <dbReference type="NCBI Taxonomy" id="167791"/>
    <lineage>
        <taxon>Eukaryota</taxon>
        <taxon>Viridiplantae</taxon>
        <taxon>Streptophyta</taxon>
        <taxon>Embryophyta</taxon>
        <taxon>Tracheophyta</taxon>
        <taxon>Spermatophyta</taxon>
        <taxon>Magnoliopsida</taxon>
        <taxon>eudicotyledons</taxon>
        <taxon>Gunneridae</taxon>
        <taxon>Pentapetalae</taxon>
        <taxon>rosids</taxon>
        <taxon>fabids</taxon>
        <taxon>Fabales</taxon>
        <taxon>Fabaceae</taxon>
        <taxon>Cercidoideae</taxon>
        <taxon>Cercideae</taxon>
        <taxon>Bauhiniinae</taxon>
        <taxon>Bauhinia</taxon>
    </lineage>
</organism>
<comment type="caution">
    <text evidence="1">The sequence shown here is derived from an EMBL/GenBank/DDBJ whole genome shotgun (WGS) entry which is preliminary data.</text>
</comment>
<dbReference type="EMBL" id="CM039436">
    <property type="protein sequence ID" value="KAI4313407.1"/>
    <property type="molecule type" value="Genomic_DNA"/>
</dbReference>
<reference evidence="1 2" key="1">
    <citation type="journal article" date="2022" name="DNA Res.">
        <title>Chromosomal-level genome assembly of the orchid tree Bauhinia variegata (Leguminosae; Cercidoideae) supports the allotetraploid origin hypothesis of Bauhinia.</title>
        <authorList>
            <person name="Zhong Y."/>
            <person name="Chen Y."/>
            <person name="Zheng D."/>
            <person name="Pang J."/>
            <person name="Liu Y."/>
            <person name="Luo S."/>
            <person name="Meng S."/>
            <person name="Qian L."/>
            <person name="Wei D."/>
            <person name="Dai S."/>
            <person name="Zhou R."/>
        </authorList>
    </citation>
    <scope>NUCLEOTIDE SEQUENCE [LARGE SCALE GENOMIC DNA]</scope>
    <source>
        <strain evidence="1">BV-YZ2020</strain>
    </source>
</reference>
<sequence>MERAGQTKETQIILEQDYGAALIDGNREGNVNVSDASLVFGVYAQSKDKQTDAKTNKASLSDKSSKDSTLDNEGDQVLGDGN</sequence>
<protein>
    <submittedName>
        <fullName evidence="1">Uncharacterized protein</fullName>
    </submittedName>
</protein>
<accession>A0ACB9LQZ9</accession>
<proteinExistence type="predicted"/>
<dbReference type="Proteomes" id="UP000828941">
    <property type="component" value="Chromosome 11"/>
</dbReference>
<gene>
    <name evidence="1" type="ORF">L6164_026391</name>
</gene>
<evidence type="ECO:0000313" key="2">
    <source>
        <dbReference type="Proteomes" id="UP000828941"/>
    </source>
</evidence>